<dbReference type="Gene3D" id="1.10.10.10">
    <property type="entry name" value="Winged helix-like DNA-binding domain superfamily/Winged helix DNA-binding domain"/>
    <property type="match status" value="1"/>
</dbReference>
<gene>
    <name evidence="5" type="ORF">BUZ57_09260</name>
</gene>
<dbReference type="InterPro" id="IPR036390">
    <property type="entry name" value="WH_DNA-bd_sf"/>
</dbReference>
<keyword evidence="2" id="KW-0805">Transcription regulation</keyword>
<accession>A0A0A8HSB4</accession>
<dbReference type="HOGENOM" id="CLU_039613_15_0_9"/>
<dbReference type="GeneID" id="41074048"/>
<protein>
    <submittedName>
        <fullName evidence="5">LysR family transcriptional regulator</fullName>
    </submittedName>
</protein>
<dbReference type="InterPro" id="IPR050950">
    <property type="entry name" value="HTH-type_LysR_regulators"/>
</dbReference>
<dbReference type="InterPro" id="IPR000847">
    <property type="entry name" value="LysR_HTH_N"/>
</dbReference>
<dbReference type="InterPro" id="IPR005119">
    <property type="entry name" value="LysR_subst-bd"/>
</dbReference>
<dbReference type="Proteomes" id="UP000285625">
    <property type="component" value="Unassembled WGS sequence"/>
</dbReference>
<evidence type="ECO:0000256" key="3">
    <source>
        <dbReference type="ARBA" id="ARBA00023125"/>
    </source>
</evidence>
<comment type="similarity">
    <text evidence="1">Belongs to the LysR transcriptional regulatory family.</text>
</comment>
<evidence type="ECO:0000256" key="2">
    <source>
        <dbReference type="ARBA" id="ARBA00023015"/>
    </source>
</evidence>
<dbReference type="GO" id="GO:0005829">
    <property type="term" value="C:cytosol"/>
    <property type="evidence" value="ECO:0007669"/>
    <property type="project" value="TreeGrafter"/>
</dbReference>
<organism evidence="5 6">
    <name type="scientific">Staphylococcus hyicus</name>
    <dbReference type="NCBI Taxonomy" id="1284"/>
    <lineage>
        <taxon>Bacteria</taxon>
        <taxon>Bacillati</taxon>
        <taxon>Bacillota</taxon>
        <taxon>Bacilli</taxon>
        <taxon>Bacillales</taxon>
        <taxon>Staphylococcaceae</taxon>
        <taxon>Staphylococcus</taxon>
    </lineage>
</organism>
<evidence type="ECO:0000256" key="4">
    <source>
        <dbReference type="ARBA" id="ARBA00023163"/>
    </source>
</evidence>
<dbReference type="PROSITE" id="PS50931">
    <property type="entry name" value="HTH_LYSR"/>
    <property type="match status" value="1"/>
</dbReference>
<dbReference type="Pfam" id="PF00126">
    <property type="entry name" value="HTH_1"/>
    <property type="match status" value="1"/>
</dbReference>
<dbReference type="RefSeq" id="WP_039647167.1">
    <property type="nucleotide sequence ID" value="NZ_CP008747.1"/>
</dbReference>
<dbReference type="SUPFAM" id="SSF53850">
    <property type="entry name" value="Periplasmic binding protein-like II"/>
    <property type="match status" value="1"/>
</dbReference>
<dbReference type="GO" id="GO:0003677">
    <property type="term" value="F:DNA binding"/>
    <property type="evidence" value="ECO:0007669"/>
    <property type="project" value="UniProtKB-KW"/>
</dbReference>
<dbReference type="STRING" id="1284.SHYC_11415"/>
<dbReference type="FunFam" id="1.10.10.10:FF:000001">
    <property type="entry name" value="LysR family transcriptional regulator"/>
    <property type="match status" value="1"/>
</dbReference>
<sequence length="292" mass="33637">MELKQLKYFVEVAKREHISEAALELNVAQSAISRHISNLETELGTALFHRKGRNVYLTSEGKHLLKVARPILEQVDQTLDYFQMHQEIRSSTVMLGYIDGAVGQILPQVLDKIETDTDIKIIPTLLSAQDMKISLVSNEIDIAITNESIDDAQFQHHPLFEETYVLYGPPHHPLMTVPNPPMSHILKHQLYIHEPIADDFKAYIHAHAMHPVYQCKLPQFARFILQREKGFVIAPSYINLYSHTHQWSKISLSHTDMRKTVSLVYRKDNAHATQLKMINMLISHLQQHATYH</sequence>
<dbReference type="Gene3D" id="3.40.190.290">
    <property type="match status" value="1"/>
</dbReference>
<reference evidence="5 6" key="1">
    <citation type="journal article" date="2016" name="Front. Microbiol.">
        <title>Comprehensive Phylogenetic Analysis of Bovine Non-aureus Staphylococci Species Based on Whole-Genome Sequencing.</title>
        <authorList>
            <person name="Naushad S."/>
            <person name="Barkema H.W."/>
            <person name="Luby C."/>
            <person name="Condas L.A."/>
            <person name="Nobrega D.B."/>
            <person name="Carson D.A."/>
            <person name="De Buck J."/>
        </authorList>
    </citation>
    <scope>NUCLEOTIDE SEQUENCE [LARGE SCALE GENOMIC DNA]</scope>
    <source>
        <strain evidence="5 6">SNUC 5959</strain>
    </source>
</reference>
<name>A0A0A8HSB4_STAHY</name>
<evidence type="ECO:0000256" key="1">
    <source>
        <dbReference type="ARBA" id="ARBA00009437"/>
    </source>
</evidence>
<dbReference type="CDD" id="cd05466">
    <property type="entry name" value="PBP2_LTTR_substrate"/>
    <property type="match status" value="1"/>
</dbReference>
<proteinExistence type="inferred from homology"/>
<evidence type="ECO:0000313" key="5">
    <source>
        <dbReference type="EMBL" id="RIO44447.1"/>
    </source>
</evidence>
<dbReference type="PRINTS" id="PR00039">
    <property type="entry name" value="HTHLYSR"/>
</dbReference>
<evidence type="ECO:0000313" key="6">
    <source>
        <dbReference type="Proteomes" id="UP000285625"/>
    </source>
</evidence>
<dbReference type="AlphaFoldDB" id="A0A0A8HSB4"/>
<dbReference type="GO" id="GO:0003700">
    <property type="term" value="F:DNA-binding transcription factor activity"/>
    <property type="evidence" value="ECO:0007669"/>
    <property type="project" value="InterPro"/>
</dbReference>
<dbReference type="Pfam" id="PF03466">
    <property type="entry name" value="LysR_substrate"/>
    <property type="match status" value="1"/>
</dbReference>
<dbReference type="SUPFAM" id="SSF46785">
    <property type="entry name" value="Winged helix' DNA-binding domain"/>
    <property type="match status" value="1"/>
</dbReference>
<dbReference type="PANTHER" id="PTHR30419">
    <property type="entry name" value="HTH-TYPE TRANSCRIPTIONAL REGULATOR YBHD"/>
    <property type="match status" value="1"/>
</dbReference>
<dbReference type="KEGG" id="shu:SHYC_11415"/>
<keyword evidence="3" id="KW-0238">DNA-binding</keyword>
<dbReference type="InterPro" id="IPR036388">
    <property type="entry name" value="WH-like_DNA-bd_sf"/>
</dbReference>
<dbReference type="EMBL" id="QXVO01000029">
    <property type="protein sequence ID" value="RIO44447.1"/>
    <property type="molecule type" value="Genomic_DNA"/>
</dbReference>
<comment type="caution">
    <text evidence="5">The sequence shown here is derived from an EMBL/GenBank/DDBJ whole genome shotgun (WGS) entry which is preliminary data.</text>
</comment>
<keyword evidence="4" id="KW-0804">Transcription</keyword>
<dbReference type="NCBIfam" id="NF047354">
    <property type="entry name" value="trans_reg_GltC"/>
    <property type="match status" value="1"/>
</dbReference>